<sequence length="303" mass="31523">MTLLRSATIAVAATVMLAATAGPAAAIVDGQQAQHPYPGMTALAVTYPGLGILKCAAIQIRPRYALTAAHCLSDFTVNPTVTAVTAELASTRTGSTNRTSGGHTAVGATVLLQPDWAWLQQTGRPPADLAVLRLDRPIPGPLATLPARPNADHGPARIIGWGLTEYPVPAGTDLPEQLRQRNVTRLPDTACEGGAIGAGELCVSPGACFGDSGGPTLQHRYQPGRGRTWVAVGLLSRETNTDTPCEKPTINTDLGYYRPWIEATIAHDMAGGHSTVPPAGPAPVTAARADEPAGFTFFMTPAQ</sequence>
<accession>A0A919K9S9</accession>
<evidence type="ECO:0000256" key="2">
    <source>
        <dbReference type="SAM" id="SignalP"/>
    </source>
</evidence>
<feature type="domain" description="Peptidase S1" evidence="3">
    <location>
        <begin position="27"/>
        <end position="266"/>
    </location>
</feature>
<dbReference type="InterPro" id="IPR051487">
    <property type="entry name" value="Ser/Thr_Proteases_Immune/Dev"/>
</dbReference>
<proteinExistence type="predicted"/>
<evidence type="ECO:0000313" key="5">
    <source>
        <dbReference type="Proteomes" id="UP000636960"/>
    </source>
</evidence>
<feature type="signal peptide" evidence="2">
    <location>
        <begin position="1"/>
        <end position="26"/>
    </location>
</feature>
<dbReference type="RefSeq" id="WP_203789578.1">
    <property type="nucleotide sequence ID" value="NZ_BOMV01000098.1"/>
</dbReference>
<dbReference type="InterPro" id="IPR001254">
    <property type="entry name" value="Trypsin_dom"/>
</dbReference>
<keyword evidence="4" id="KW-0645">Protease</keyword>
<dbReference type="Gene3D" id="2.40.10.10">
    <property type="entry name" value="Trypsin-like serine proteases"/>
    <property type="match status" value="1"/>
</dbReference>
<dbReference type="InterPro" id="IPR009003">
    <property type="entry name" value="Peptidase_S1_PA"/>
</dbReference>
<dbReference type="AlphaFoldDB" id="A0A919K9S9"/>
<keyword evidence="2" id="KW-0732">Signal</keyword>
<dbReference type="InterPro" id="IPR001314">
    <property type="entry name" value="Peptidase_S1A"/>
</dbReference>
<evidence type="ECO:0000313" key="4">
    <source>
        <dbReference type="EMBL" id="GIF01104.1"/>
    </source>
</evidence>
<keyword evidence="1" id="KW-1015">Disulfide bond</keyword>
<dbReference type="EMBL" id="BOMV01000098">
    <property type="protein sequence ID" value="GIF01104.1"/>
    <property type="molecule type" value="Genomic_DNA"/>
</dbReference>
<reference evidence="4" key="1">
    <citation type="submission" date="2021-01" db="EMBL/GenBank/DDBJ databases">
        <title>Whole genome shotgun sequence of Actinoplanes rishiriensis NBRC 108556.</title>
        <authorList>
            <person name="Komaki H."/>
            <person name="Tamura T."/>
        </authorList>
    </citation>
    <scope>NUCLEOTIDE SEQUENCE</scope>
    <source>
        <strain evidence="4">NBRC 108556</strain>
    </source>
</reference>
<comment type="caution">
    <text evidence="4">The sequence shown here is derived from an EMBL/GenBank/DDBJ whole genome shotgun (WGS) entry which is preliminary data.</text>
</comment>
<keyword evidence="4" id="KW-0378">Hydrolase</keyword>
<dbReference type="InterPro" id="IPR043504">
    <property type="entry name" value="Peptidase_S1_PA_chymotrypsin"/>
</dbReference>
<evidence type="ECO:0000256" key="1">
    <source>
        <dbReference type="ARBA" id="ARBA00023157"/>
    </source>
</evidence>
<protein>
    <submittedName>
        <fullName evidence="4">Serine protease</fullName>
    </submittedName>
</protein>
<dbReference type="SMART" id="SM00020">
    <property type="entry name" value="Tryp_SPc"/>
    <property type="match status" value="1"/>
</dbReference>
<gene>
    <name evidence="4" type="ORF">Ari01nite_85680</name>
</gene>
<dbReference type="SUPFAM" id="SSF50494">
    <property type="entry name" value="Trypsin-like serine proteases"/>
    <property type="match status" value="1"/>
</dbReference>
<feature type="chain" id="PRO_5037208682" evidence="2">
    <location>
        <begin position="27"/>
        <end position="303"/>
    </location>
</feature>
<dbReference type="GO" id="GO:0006508">
    <property type="term" value="P:proteolysis"/>
    <property type="evidence" value="ECO:0007669"/>
    <property type="project" value="UniProtKB-KW"/>
</dbReference>
<dbReference type="PROSITE" id="PS00134">
    <property type="entry name" value="TRYPSIN_HIS"/>
    <property type="match status" value="1"/>
</dbReference>
<evidence type="ECO:0000259" key="3">
    <source>
        <dbReference type="PROSITE" id="PS50240"/>
    </source>
</evidence>
<name>A0A919K9S9_9ACTN</name>
<dbReference type="GO" id="GO:0004252">
    <property type="term" value="F:serine-type endopeptidase activity"/>
    <property type="evidence" value="ECO:0007669"/>
    <property type="project" value="InterPro"/>
</dbReference>
<dbReference type="PROSITE" id="PS50240">
    <property type="entry name" value="TRYPSIN_DOM"/>
    <property type="match status" value="1"/>
</dbReference>
<dbReference type="PANTHER" id="PTHR24256">
    <property type="entry name" value="TRYPTASE-RELATED"/>
    <property type="match status" value="1"/>
</dbReference>
<dbReference type="InterPro" id="IPR018114">
    <property type="entry name" value="TRYPSIN_HIS"/>
</dbReference>
<dbReference type="Pfam" id="PF00089">
    <property type="entry name" value="Trypsin"/>
    <property type="match status" value="1"/>
</dbReference>
<dbReference type="Proteomes" id="UP000636960">
    <property type="component" value="Unassembled WGS sequence"/>
</dbReference>
<dbReference type="PRINTS" id="PR00722">
    <property type="entry name" value="CHYMOTRYPSIN"/>
</dbReference>
<keyword evidence="5" id="KW-1185">Reference proteome</keyword>
<organism evidence="4 5">
    <name type="scientific">Paractinoplanes rishiriensis</name>
    <dbReference type="NCBI Taxonomy" id="1050105"/>
    <lineage>
        <taxon>Bacteria</taxon>
        <taxon>Bacillati</taxon>
        <taxon>Actinomycetota</taxon>
        <taxon>Actinomycetes</taxon>
        <taxon>Micromonosporales</taxon>
        <taxon>Micromonosporaceae</taxon>
        <taxon>Paractinoplanes</taxon>
    </lineage>
</organism>